<accession>A0ABV3T4X8</accession>
<protein>
    <submittedName>
        <fullName evidence="3">DUF1016 N-terminal domain-containing protein</fullName>
    </submittedName>
</protein>
<evidence type="ECO:0000313" key="3">
    <source>
        <dbReference type="EMBL" id="MEX0429288.1"/>
    </source>
</evidence>
<keyword evidence="4" id="KW-1185">Reference proteome</keyword>
<evidence type="ECO:0000313" key="4">
    <source>
        <dbReference type="Proteomes" id="UP001556631"/>
    </source>
</evidence>
<dbReference type="InterPro" id="IPR041527">
    <property type="entry name" value="YhcG_N"/>
</dbReference>
<proteinExistence type="predicted"/>
<feature type="domain" description="YhcG N-terminal" evidence="2">
    <location>
        <begin position="22"/>
        <end position="136"/>
    </location>
</feature>
<gene>
    <name evidence="3" type="ORF">AB3X52_16820</name>
</gene>
<name>A0ABV3T4X8_9ACTN</name>
<dbReference type="PANTHER" id="PTHR30547">
    <property type="entry name" value="UNCHARACTERIZED PROTEIN YHCG-RELATED"/>
    <property type="match status" value="1"/>
</dbReference>
<reference evidence="3 4" key="1">
    <citation type="submission" date="2024-07" db="EMBL/GenBank/DDBJ databases">
        <authorList>
            <person name="Lee S."/>
            <person name="Kang M."/>
        </authorList>
    </citation>
    <scope>NUCLEOTIDE SEQUENCE [LARGE SCALE GENOMIC DNA]</scope>
    <source>
        <strain evidence="3 4">DS6</strain>
    </source>
</reference>
<evidence type="ECO:0000259" key="2">
    <source>
        <dbReference type="Pfam" id="PF17761"/>
    </source>
</evidence>
<dbReference type="PANTHER" id="PTHR30547:SF5">
    <property type="entry name" value="NUCLEASE YHCG-RELATED"/>
    <property type="match status" value="1"/>
</dbReference>
<evidence type="ECO:0000256" key="1">
    <source>
        <dbReference type="SAM" id="MobiDB-lite"/>
    </source>
</evidence>
<organism evidence="3 4">
    <name type="scientific">Nocardioides eburneus</name>
    <dbReference type="NCBI Taxonomy" id="3231482"/>
    <lineage>
        <taxon>Bacteria</taxon>
        <taxon>Bacillati</taxon>
        <taxon>Actinomycetota</taxon>
        <taxon>Actinomycetes</taxon>
        <taxon>Propionibacteriales</taxon>
        <taxon>Nocardioidaceae</taxon>
        <taxon>Nocardioides</taxon>
    </lineage>
</organism>
<dbReference type="Proteomes" id="UP001556631">
    <property type="component" value="Unassembled WGS sequence"/>
</dbReference>
<dbReference type="EMBL" id="JBFPJR010000038">
    <property type="protein sequence ID" value="MEX0429288.1"/>
    <property type="molecule type" value="Genomic_DNA"/>
</dbReference>
<sequence>MSELVPRDDVPRDEAALLDYVVGIVEDGRRVAAVRVNTTLTMTYWLVGRAISINSLRDGRADYGRQILGTLSQELSARFGAGFDQSNLSRMVQFARLFPDHETVADLATRISWSHVYTLLAIKSDDARAFYRDEAAALLLRPHGPRPSSGPELRLPPPRRL</sequence>
<feature type="region of interest" description="Disordered" evidence="1">
    <location>
        <begin position="141"/>
        <end position="161"/>
    </location>
</feature>
<dbReference type="RefSeq" id="WP_367995254.1">
    <property type="nucleotide sequence ID" value="NZ_JBFPJR010000038.1"/>
</dbReference>
<dbReference type="Pfam" id="PF17761">
    <property type="entry name" value="DUF1016_N"/>
    <property type="match status" value="1"/>
</dbReference>
<comment type="caution">
    <text evidence="3">The sequence shown here is derived from an EMBL/GenBank/DDBJ whole genome shotgun (WGS) entry which is preliminary data.</text>
</comment>
<dbReference type="InterPro" id="IPR053148">
    <property type="entry name" value="PD-DEXK-like_domain"/>
</dbReference>